<dbReference type="Pfam" id="PF13519">
    <property type="entry name" value="VWA_2"/>
    <property type="match status" value="1"/>
</dbReference>
<evidence type="ECO:0000256" key="1">
    <source>
        <dbReference type="SAM" id="Coils"/>
    </source>
</evidence>
<feature type="coiled-coil region" evidence="1">
    <location>
        <begin position="230"/>
        <end position="289"/>
    </location>
</feature>
<dbReference type="GO" id="GO:0005829">
    <property type="term" value="C:cytosol"/>
    <property type="evidence" value="ECO:0007669"/>
    <property type="project" value="TreeGrafter"/>
</dbReference>
<organism evidence="3 4">
    <name type="scientific">Mesonia phycicola</name>
    <dbReference type="NCBI Taxonomy" id="579105"/>
    <lineage>
        <taxon>Bacteria</taxon>
        <taxon>Pseudomonadati</taxon>
        <taxon>Bacteroidota</taxon>
        <taxon>Flavobacteriia</taxon>
        <taxon>Flavobacteriales</taxon>
        <taxon>Flavobacteriaceae</taxon>
        <taxon>Mesonia</taxon>
    </lineage>
</organism>
<accession>A0A1M6HU93</accession>
<gene>
    <name evidence="3" type="ORF">SAMN04488096_1231</name>
</gene>
<protein>
    <submittedName>
        <fullName evidence="3">Uncharacterized protein, contains a von Willebrand factor type A (VWA) domain</fullName>
    </submittedName>
</protein>
<dbReference type="SUPFAM" id="SSF53300">
    <property type="entry name" value="vWA-like"/>
    <property type="match status" value="1"/>
</dbReference>
<dbReference type="Proteomes" id="UP000184225">
    <property type="component" value="Unassembled WGS sequence"/>
</dbReference>
<keyword evidence="1" id="KW-0175">Coiled coil</keyword>
<evidence type="ECO:0000313" key="4">
    <source>
        <dbReference type="Proteomes" id="UP000184225"/>
    </source>
</evidence>
<dbReference type="InterPro" id="IPR002035">
    <property type="entry name" value="VWF_A"/>
</dbReference>
<dbReference type="PANTHER" id="PTHR36846:SF1">
    <property type="entry name" value="PROTEIN VIAA"/>
    <property type="match status" value="1"/>
</dbReference>
<dbReference type="Gene3D" id="3.40.50.410">
    <property type="entry name" value="von Willebrand factor, type A domain"/>
    <property type="match status" value="1"/>
</dbReference>
<dbReference type="PROSITE" id="PS50234">
    <property type="entry name" value="VWFA"/>
    <property type="match status" value="1"/>
</dbReference>
<dbReference type="PANTHER" id="PTHR36846">
    <property type="entry name" value="PROTEIN VIAA"/>
    <property type="match status" value="1"/>
</dbReference>
<proteinExistence type="predicted"/>
<dbReference type="AlphaFoldDB" id="A0A1M6HU93"/>
<reference evidence="3 4" key="1">
    <citation type="submission" date="2016-11" db="EMBL/GenBank/DDBJ databases">
        <authorList>
            <person name="Jaros S."/>
            <person name="Januszkiewicz K."/>
            <person name="Wedrychowicz H."/>
        </authorList>
    </citation>
    <scope>NUCLEOTIDE SEQUENCE [LARGE SCALE GENOMIC DNA]</scope>
    <source>
        <strain evidence="3 4">DSM 21425</strain>
    </source>
</reference>
<dbReference type="RefSeq" id="WP_073153823.1">
    <property type="nucleotide sequence ID" value="NZ_FQYY01000023.1"/>
</dbReference>
<dbReference type="OrthoDB" id="387240at2"/>
<dbReference type="EMBL" id="FQYY01000023">
    <property type="protein sequence ID" value="SHJ25812.1"/>
    <property type="molecule type" value="Genomic_DNA"/>
</dbReference>
<dbReference type="STRING" id="579105.SAMN04488096_1231"/>
<evidence type="ECO:0000259" key="2">
    <source>
        <dbReference type="PROSITE" id="PS50234"/>
    </source>
</evidence>
<evidence type="ECO:0000313" key="3">
    <source>
        <dbReference type="EMBL" id="SHJ25812.1"/>
    </source>
</evidence>
<name>A0A1M6HU93_9FLAO</name>
<dbReference type="InterPro" id="IPR036465">
    <property type="entry name" value="vWFA_dom_sf"/>
</dbReference>
<keyword evidence="4" id="KW-1185">Reference proteome</keyword>
<sequence length="625" mass="73676">MMHSNNEIFARFIKFGKISSEREREKIAEIIKEWNYVSIETSNIDKKYLDTINSFITDEKINSILKIQPQLKEEFIKKLFTLLEKIDSAIENNPTFDKEEKLIQKYDEFQITELENGKTILNKSTILDETQIINYEIALQSVIDDKEKIKVNQFKKLHKNISNNWKRLIEKQPKTAIAQQLQKISEQSEEEQLKETFDKLSIDKFKKDWKHWNKYKEFLKSKYRKRDFDLNKYQEEFKTIENTEVKLNETSLKLVKSDFISKWEEKLSIEKLQQNIKIIDETREQFLNVLYNKIDELKELLKLLSPFINETADLGRLWDMSLGNWQNVNFNLLEKYTQILKDKREIQELAELLGKYRKAEAELEEEEFENIEIVSKYRIEHSGKSELIGITESDDLNNLLPTELALFSDLETESIFYKRFAEKKLQTFQYINKENDFEQKSIIDRRQKEIEKVKGPFIIAIDTSGSMHGEPEFLSKVIAFAIKRIAISEKRKAFLISFSTGIETFELTDIQNSLVKLIDFLQMSFQGGTDASEAVLEALKQMETENYEKADLLIISDGVFGNLNNVTLKSIEELKTKGNKFNSLMIGNSYNEKALKFCNNIWQYDPNYNELKDLIKTIKNDLNQK</sequence>
<feature type="domain" description="VWFA" evidence="2">
    <location>
        <begin position="456"/>
        <end position="596"/>
    </location>
</feature>